<keyword evidence="3" id="KW-1185">Reference proteome</keyword>
<feature type="non-terminal residue" evidence="2">
    <location>
        <position position="47"/>
    </location>
</feature>
<reference evidence="2 3" key="1">
    <citation type="journal article" date="2018" name="Front. Plant Sci.">
        <title>Red Clover (Trifolium pratense) and Zigzag Clover (T. medium) - A Picture of Genomic Similarities and Differences.</title>
        <authorList>
            <person name="Dluhosova J."/>
            <person name="Istvanek J."/>
            <person name="Nedelnik J."/>
            <person name="Repkova J."/>
        </authorList>
    </citation>
    <scope>NUCLEOTIDE SEQUENCE [LARGE SCALE GENOMIC DNA]</scope>
    <source>
        <strain evidence="3">cv. 10/8</strain>
        <tissue evidence="2">Leaf</tissue>
    </source>
</reference>
<evidence type="ECO:0000313" key="3">
    <source>
        <dbReference type="Proteomes" id="UP000265520"/>
    </source>
</evidence>
<dbReference type="AlphaFoldDB" id="A0A392UB80"/>
<dbReference type="EMBL" id="LXQA010782960">
    <property type="protein sequence ID" value="MCI70789.1"/>
    <property type="molecule type" value="Genomic_DNA"/>
</dbReference>
<organism evidence="2 3">
    <name type="scientific">Trifolium medium</name>
    <dbReference type="NCBI Taxonomy" id="97028"/>
    <lineage>
        <taxon>Eukaryota</taxon>
        <taxon>Viridiplantae</taxon>
        <taxon>Streptophyta</taxon>
        <taxon>Embryophyta</taxon>
        <taxon>Tracheophyta</taxon>
        <taxon>Spermatophyta</taxon>
        <taxon>Magnoliopsida</taxon>
        <taxon>eudicotyledons</taxon>
        <taxon>Gunneridae</taxon>
        <taxon>Pentapetalae</taxon>
        <taxon>rosids</taxon>
        <taxon>fabids</taxon>
        <taxon>Fabales</taxon>
        <taxon>Fabaceae</taxon>
        <taxon>Papilionoideae</taxon>
        <taxon>50 kb inversion clade</taxon>
        <taxon>NPAAA clade</taxon>
        <taxon>Hologalegina</taxon>
        <taxon>IRL clade</taxon>
        <taxon>Trifolieae</taxon>
        <taxon>Trifolium</taxon>
    </lineage>
</organism>
<feature type="region of interest" description="Disordered" evidence="1">
    <location>
        <begin position="1"/>
        <end position="47"/>
    </location>
</feature>
<name>A0A392UB80_9FABA</name>
<evidence type="ECO:0000256" key="1">
    <source>
        <dbReference type="SAM" id="MobiDB-lite"/>
    </source>
</evidence>
<dbReference type="Proteomes" id="UP000265520">
    <property type="component" value="Unassembled WGS sequence"/>
</dbReference>
<sequence length="47" mass="5064">MIHALRLEDAAGEAANVVGREDQDDDAENDAAGDDVIADYEDEEKDS</sequence>
<accession>A0A392UB80</accession>
<evidence type="ECO:0000313" key="2">
    <source>
        <dbReference type="EMBL" id="MCI70789.1"/>
    </source>
</evidence>
<comment type="caution">
    <text evidence="2">The sequence shown here is derived from an EMBL/GenBank/DDBJ whole genome shotgun (WGS) entry which is preliminary data.</text>
</comment>
<proteinExistence type="predicted"/>
<feature type="compositionally biased region" description="Acidic residues" evidence="1">
    <location>
        <begin position="22"/>
        <end position="47"/>
    </location>
</feature>
<protein>
    <submittedName>
        <fullName evidence="2">Uncharacterized protein</fullName>
    </submittedName>
</protein>